<feature type="signal peptide" evidence="2">
    <location>
        <begin position="1"/>
        <end position="19"/>
    </location>
</feature>
<evidence type="ECO:0000313" key="4">
    <source>
        <dbReference type="Proteomes" id="UP000015104"/>
    </source>
</evidence>
<feature type="region of interest" description="Disordered" evidence="1">
    <location>
        <begin position="79"/>
        <end position="142"/>
    </location>
</feature>
<feature type="chain" id="PRO_5004590780" evidence="2">
    <location>
        <begin position="20"/>
        <end position="377"/>
    </location>
</feature>
<proteinExistence type="predicted"/>
<protein>
    <submittedName>
        <fullName evidence="3">Uncharacterized protein</fullName>
    </submittedName>
</protein>
<feature type="compositionally biased region" description="Basic and acidic residues" evidence="1">
    <location>
        <begin position="121"/>
        <end position="138"/>
    </location>
</feature>
<sequence>MKFIGHIFIVICLTDVKWTTHCSPSNVKLDFGINLPPMTFRMPSFNFPKLKVTAVIHGSKQPRQHNRITLPAISVNAQSLEPDTGSWSDGRETESHYYERDGESGSENYSDGGWSSDSDGEELRVNEEPRSVSVRDELSQVQSNNEEIKEMKHYHGGRPIGLADKIAEASASASPPSPSPSSLREPQSNHGQQQSSLTSPPSWSPPLDTSVPPTNNLIIPDGTNINAFEYLRKDFNSQANHVSMNQNREQNQPQQLMFSPSPQTVNQYHASHLTLSPSEPFIAYGGDSSLVNKMTPFVRQSTTNVKMNEPNTALGQPNSNINYQQSDNSRSFRHSQVGMEPAIGTIINYQDSPQLLSQTMEPSYIGSLLRPINLTNS</sequence>
<feature type="compositionally biased region" description="Basic and acidic residues" evidence="1">
    <location>
        <begin position="89"/>
        <end position="103"/>
    </location>
</feature>
<accession>T1JWP4</accession>
<name>T1JWP4_TETUR</name>
<reference evidence="3" key="2">
    <citation type="submission" date="2015-06" db="UniProtKB">
        <authorList>
            <consortium name="EnsemblMetazoa"/>
        </authorList>
    </citation>
    <scope>IDENTIFICATION</scope>
</reference>
<feature type="compositionally biased region" description="Low complexity" evidence="1">
    <location>
        <begin position="195"/>
        <end position="210"/>
    </location>
</feature>
<feature type="compositionally biased region" description="Polar residues" evidence="1">
    <location>
        <begin position="184"/>
        <end position="194"/>
    </location>
</feature>
<evidence type="ECO:0000256" key="1">
    <source>
        <dbReference type="SAM" id="MobiDB-lite"/>
    </source>
</evidence>
<organism evidence="3 4">
    <name type="scientific">Tetranychus urticae</name>
    <name type="common">Two-spotted spider mite</name>
    <dbReference type="NCBI Taxonomy" id="32264"/>
    <lineage>
        <taxon>Eukaryota</taxon>
        <taxon>Metazoa</taxon>
        <taxon>Ecdysozoa</taxon>
        <taxon>Arthropoda</taxon>
        <taxon>Chelicerata</taxon>
        <taxon>Arachnida</taxon>
        <taxon>Acari</taxon>
        <taxon>Acariformes</taxon>
        <taxon>Trombidiformes</taxon>
        <taxon>Prostigmata</taxon>
        <taxon>Eleutherengona</taxon>
        <taxon>Raphignathae</taxon>
        <taxon>Tetranychoidea</taxon>
        <taxon>Tetranychidae</taxon>
        <taxon>Tetranychus</taxon>
    </lineage>
</organism>
<feature type="region of interest" description="Disordered" evidence="1">
    <location>
        <begin position="168"/>
        <end position="218"/>
    </location>
</feature>
<keyword evidence="2" id="KW-0732">Signal</keyword>
<dbReference type="AlphaFoldDB" id="T1JWP4"/>
<evidence type="ECO:0000313" key="3">
    <source>
        <dbReference type="EnsemblMetazoa" id="tetur02g08990.1"/>
    </source>
</evidence>
<keyword evidence="4" id="KW-1185">Reference proteome</keyword>
<evidence type="ECO:0000256" key="2">
    <source>
        <dbReference type="SAM" id="SignalP"/>
    </source>
</evidence>
<dbReference type="EMBL" id="CAEY01000813">
    <property type="status" value="NOT_ANNOTATED_CDS"/>
    <property type="molecule type" value="Genomic_DNA"/>
</dbReference>
<reference evidence="4" key="1">
    <citation type="submission" date="2011-08" db="EMBL/GenBank/DDBJ databases">
        <authorList>
            <person name="Rombauts S."/>
        </authorList>
    </citation>
    <scope>NUCLEOTIDE SEQUENCE</scope>
    <source>
        <strain evidence="4">London</strain>
    </source>
</reference>
<dbReference type="EnsemblMetazoa" id="tetur02g08990.1">
    <property type="protein sequence ID" value="tetur02g08990.1"/>
    <property type="gene ID" value="tetur02g08990"/>
</dbReference>
<dbReference type="Proteomes" id="UP000015104">
    <property type="component" value="Unassembled WGS sequence"/>
</dbReference>
<dbReference type="HOGENOM" id="CLU_734308_0_0_1"/>